<organism evidence="1 2">
    <name type="scientific">Pseudodesulfovibrio methanolicus</name>
    <dbReference type="NCBI Taxonomy" id="3126690"/>
    <lineage>
        <taxon>Bacteria</taxon>
        <taxon>Pseudomonadati</taxon>
        <taxon>Thermodesulfobacteriota</taxon>
        <taxon>Desulfovibrionia</taxon>
        <taxon>Desulfovibrionales</taxon>
        <taxon>Desulfovibrionaceae</taxon>
    </lineage>
</organism>
<sequence>MGFHKVKYVLLPLLFWSFLGLVTAGSVRADNIRFYVDALPPYAVLHEDGPPTGFAVALMEQLMRASGEHFEASDVSVMTWARAVHHVEVVPQAALLVLTKLPERADRYKWVGPLDLLPVGVIARKDSGIVVDRLEDLLKYRVGMVRNTAPYRVLVRDLPEIGPNLVMLSGIPALLRMLREKRVDVIIQADMAAKELMDGEGMNADDYSTIFHFAPLAVYFGFNKSTDDGLIHRLQSVLDRFKEPDSSGINPYSRMREAYFGRPAPGVEEKKAE</sequence>
<gene>
    <name evidence="1" type="ORF">V8V93_09315</name>
</gene>
<name>A0ABZ2J6I2_9BACT</name>
<evidence type="ECO:0000313" key="2">
    <source>
        <dbReference type="Proteomes" id="UP001385389"/>
    </source>
</evidence>
<protein>
    <submittedName>
        <fullName evidence="1">Transporter substrate-binding domain-containing protein</fullName>
    </submittedName>
</protein>
<accession>A0ABZ2J6I2</accession>
<dbReference type="RefSeq" id="WP_338670066.1">
    <property type="nucleotide sequence ID" value="NZ_CP146609.1"/>
</dbReference>
<evidence type="ECO:0000313" key="1">
    <source>
        <dbReference type="EMBL" id="WWX24393.1"/>
    </source>
</evidence>
<dbReference type="SUPFAM" id="SSF53850">
    <property type="entry name" value="Periplasmic binding protein-like II"/>
    <property type="match status" value="1"/>
</dbReference>
<reference evidence="1 2" key="1">
    <citation type="submission" date="2024-03" db="EMBL/GenBank/DDBJ databases">
        <title>Phenotype and Genome Characterization of a Sulfate-Reducing Bacterium Pseudodesulfovibrio sp. strain 5S69, isolated from Petroleum Reservoir in Tatarstan (Russia).</title>
        <authorList>
            <person name="Bidzhieva S.K."/>
            <person name="Kadnikov V."/>
            <person name="Tourova T.P."/>
            <person name="Samigullina S.R."/>
            <person name="Sokolova D.S."/>
            <person name="Poltaraus A.B."/>
            <person name="Avtukh A.N."/>
            <person name="Tereshina V.M."/>
            <person name="Mardanov A.V."/>
            <person name="Nazina T.N."/>
        </authorList>
    </citation>
    <scope>NUCLEOTIDE SEQUENCE [LARGE SCALE GENOMIC DNA]</scope>
    <source>
        <strain evidence="1 2">5S69</strain>
    </source>
</reference>
<dbReference type="Proteomes" id="UP001385389">
    <property type="component" value="Chromosome"/>
</dbReference>
<dbReference type="Gene3D" id="3.40.190.10">
    <property type="entry name" value="Periplasmic binding protein-like II"/>
    <property type="match status" value="2"/>
</dbReference>
<dbReference type="PANTHER" id="PTHR38834:SF3">
    <property type="entry name" value="SOLUTE-BINDING PROTEIN FAMILY 3_N-TERMINAL DOMAIN-CONTAINING PROTEIN"/>
    <property type="match status" value="1"/>
</dbReference>
<keyword evidence="2" id="KW-1185">Reference proteome</keyword>
<proteinExistence type="predicted"/>
<dbReference type="EMBL" id="CP146609">
    <property type="protein sequence ID" value="WWX24393.1"/>
    <property type="molecule type" value="Genomic_DNA"/>
</dbReference>
<dbReference type="PANTHER" id="PTHR38834">
    <property type="entry name" value="PERIPLASMIC SUBSTRATE BINDING PROTEIN FAMILY 3"/>
    <property type="match status" value="1"/>
</dbReference>